<dbReference type="AlphaFoldDB" id="A0A0E9U1Q5"/>
<reference evidence="1" key="1">
    <citation type="submission" date="2014-11" db="EMBL/GenBank/DDBJ databases">
        <authorList>
            <person name="Amaro Gonzalez C."/>
        </authorList>
    </citation>
    <scope>NUCLEOTIDE SEQUENCE</scope>
</reference>
<name>A0A0E9U1Q5_ANGAN</name>
<accession>A0A0E9U1Q5</accession>
<protein>
    <submittedName>
        <fullName evidence="1">Uncharacterized protein</fullName>
    </submittedName>
</protein>
<dbReference type="EMBL" id="GBXM01049447">
    <property type="protein sequence ID" value="JAH59130.1"/>
    <property type="molecule type" value="Transcribed_RNA"/>
</dbReference>
<reference evidence="1" key="2">
    <citation type="journal article" date="2015" name="Fish Shellfish Immunol.">
        <title>Early steps in the European eel (Anguilla anguilla)-Vibrio vulnificus interaction in the gills: Role of the RtxA13 toxin.</title>
        <authorList>
            <person name="Callol A."/>
            <person name="Pajuelo D."/>
            <person name="Ebbesson L."/>
            <person name="Teles M."/>
            <person name="MacKenzie S."/>
            <person name="Amaro C."/>
        </authorList>
    </citation>
    <scope>NUCLEOTIDE SEQUENCE</scope>
</reference>
<organism evidence="1">
    <name type="scientific">Anguilla anguilla</name>
    <name type="common">European freshwater eel</name>
    <name type="synonym">Muraena anguilla</name>
    <dbReference type="NCBI Taxonomy" id="7936"/>
    <lineage>
        <taxon>Eukaryota</taxon>
        <taxon>Metazoa</taxon>
        <taxon>Chordata</taxon>
        <taxon>Craniata</taxon>
        <taxon>Vertebrata</taxon>
        <taxon>Euteleostomi</taxon>
        <taxon>Actinopterygii</taxon>
        <taxon>Neopterygii</taxon>
        <taxon>Teleostei</taxon>
        <taxon>Anguilliformes</taxon>
        <taxon>Anguillidae</taxon>
        <taxon>Anguilla</taxon>
    </lineage>
</organism>
<evidence type="ECO:0000313" key="1">
    <source>
        <dbReference type="EMBL" id="JAH59130.1"/>
    </source>
</evidence>
<proteinExistence type="predicted"/>
<sequence length="39" mass="4561">MNFPLLVEEVERLPQWLRRVCVTLSPEEKSLVMSLAAYL</sequence>